<evidence type="ECO:0000256" key="10">
    <source>
        <dbReference type="RuleBase" id="RU363110"/>
    </source>
</evidence>
<keyword evidence="9 10" id="KW-0472">Membrane</keyword>
<evidence type="ECO:0000313" key="13">
    <source>
        <dbReference type="Proteomes" id="UP001321749"/>
    </source>
</evidence>
<gene>
    <name evidence="12" type="ORF">QBC42DRAFT_262558</name>
</gene>
<evidence type="ECO:0000256" key="3">
    <source>
        <dbReference type="ARBA" id="ARBA00008715"/>
    </source>
</evidence>
<evidence type="ECO:0000256" key="6">
    <source>
        <dbReference type="ARBA" id="ARBA00022692"/>
    </source>
</evidence>
<evidence type="ECO:0000256" key="11">
    <source>
        <dbReference type="SAM" id="MobiDB-lite"/>
    </source>
</evidence>
<evidence type="ECO:0000256" key="1">
    <source>
        <dbReference type="ARBA" id="ARBA00004477"/>
    </source>
</evidence>
<feature type="transmembrane region" description="Helical" evidence="10">
    <location>
        <begin position="412"/>
        <end position="430"/>
    </location>
</feature>
<protein>
    <recommendedName>
        <fullName evidence="10">Alpha-1,3-glucosyltransferase</fullName>
        <ecNumber evidence="10">2.4.1.-</ecNumber>
    </recommendedName>
</protein>
<dbReference type="GO" id="GO:0042281">
    <property type="term" value="F:dolichyl pyrophosphate Man9GlcNAc2 alpha-1,3-glucosyltransferase activity"/>
    <property type="evidence" value="ECO:0007669"/>
    <property type="project" value="TreeGrafter"/>
</dbReference>
<dbReference type="GO" id="GO:0005789">
    <property type="term" value="C:endoplasmic reticulum membrane"/>
    <property type="evidence" value="ECO:0007669"/>
    <property type="project" value="UniProtKB-SubCell"/>
</dbReference>
<dbReference type="Pfam" id="PF03155">
    <property type="entry name" value="Alg6_Alg8"/>
    <property type="match status" value="2"/>
</dbReference>
<dbReference type="InterPro" id="IPR004856">
    <property type="entry name" value="Glyco_trans_ALG6/ALG8"/>
</dbReference>
<feature type="region of interest" description="Disordered" evidence="11">
    <location>
        <begin position="1"/>
        <end position="27"/>
    </location>
</feature>
<evidence type="ECO:0000256" key="8">
    <source>
        <dbReference type="ARBA" id="ARBA00022989"/>
    </source>
</evidence>
<evidence type="ECO:0000256" key="7">
    <source>
        <dbReference type="ARBA" id="ARBA00022824"/>
    </source>
</evidence>
<dbReference type="PANTHER" id="PTHR12413">
    <property type="entry name" value="DOLICHYL GLYCOSYLTRANSFERASE"/>
    <property type="match status" value="1"/>
</dbReference>
<evidence type="ECO:0000256" key="2">
    <source>
        <dbReference type="ARBA" id="ARBA00004922"/>
    </source>
</evidence>
<keyword evidence="13" id="KW-1185">Reference proteome</keyword>
<keyword evidence="7 10" id="KW-0256">Endoplasmic reticulum</keyword>
<feature type="transmembrane region" description="Helical" evidence="10">
    <location>
        <begin position="556"/>
        <end position="575"/>
    </location>
</feature>
<feature type="transmembrane region" description="Helical" evidence="10">
    <location>
        <begin position="241"/>
        <end position="267"/>
    </location>
</feature>
<evidence type="ECO:0000313" key="12">
    <source>
        <dbReference type="EMBL" id="KAK4464893.1"/>
    </source>
</evidence>
<dbReference type="EMBL" id="MU864944">
    <property type="protein sequence ID" value="KAK4464893.1"/>
    <property type="molecule type" value="Genomic_DNA"/>
</dbReference>
<reference evidence="12" key="2">
    <citation type="submission" date="2023-06" db="EMBL/GenBank/DDBJ databases">
        <authorList>
            <consortium name="Lawrence Berkeley National Laboratory"/>
            <person name="Mondo S.J."/>
            <person name="Hensen N."/>
            <person name="Bonometti L."/>
            <person name="Westerberg I."/>
            <person name="Brannstrom I.O."/>
            <person name="Guillou S."/>
            <person name="Cros-Aarteil S."/>
            <person name="Calhoun S."/>
            <person name="Haridas S."/>
            <person name="Kuo A."/>
            <person name="Pangilinan J."/>
            <person name="Riley R."/>
            <person name="Labutti K."/>
            <person name="Andreopoulos B."/>
            <person name="Lipzen A."/>
            <person name="Chen C."/>
            <person name="Yanf M."/>
            <person name="Daum C."/>
            <person name="Ng V."/>
            <person name="Clum A."/>
            <person name="Steindorff A."/>
            <person name="Ohm R."/>
            <person name="Martin F."/>
            <person name="Silar P."/>
            <person name="Natvig D."/>
            <person name="Lalanne C."/>
            <person name="Gautier V."/>
            <person name="Ament-Velasquez S.L."/>
            <person name="Kruys A."/>
            <person name="Hutchinson M.I."/>
            <person name="Powell A.J."/>
            <person name="Barry K."/>
            <person name="Miller A.N."/>
            <person name="Grigoriev I.V."/>
            <person name="Debuchy R."/>
            <person name="Gladieux P."/>
            <person name="Thoren M.H."/>
            <person name="Johannesson H."/>
        </authorList>
    </citation>
    <scope>NUCLEOTIDE SEQUENCE</scope>
    <source>
        <strain evidence="12">PSN324</strain>
    </source>
</reference>
<sequence length="594" mass="66637">MAGSSSSSHKPRRKLKQAGNEGFDSTTTSSVEKFTRVPSFPLAAFFWPARGSVSRWELLSLTLMVAGLFRWASGLWGYSGFQKPPMFGDYEAQRHWMEITTHLPISQWYFHDLQWWGLDYPPLTAYHSWLCGKIGSLIDPSWFALYESRGLHDPTLKIFMRATVLVSEYLIYVPAVVVFVRRFSRLNGVTSWSASVALAAILMQPATILIDHIHFQYNTVMLGFAVASMSSMLAGRYLWSAVFFVAALGFKQMALYYAFPVFAYLLGSCISPRINISRFIGIAAITVVSFTVLVLPLILGTLKDVEQGISPRPGLGKSRQPLPIFEGAVQYLDTKASYYPVIEQLVQMVHRVFPFARGLFEDKVANFWCALNVIIKIQKYPAELLQRGALLATLASIIPPNLILLLRPRRELLPLAFASTAWGFFLFSYQVHEKSVLLPLMPMTLLLAGSHGLGKDTRAWVGFANILGCWTMFPLLQRVDLRVPYTVLTLLWAYLLGLPPTSLSAYFQEGSSALNQWSTAFVHGFFYLSMALWHVLELFSQPPPDKPDLWTVANVGVGAAGFSLCYLWCLGRLVLQSEILPITRANKKGKAKIQ</sequence>
<comment type="pathway">
    <text evidence="2 10">Protein modification; protein glycosylation.</text>
</comment>
<dbReference type="EC" id="2.4.1.-" evidence="10"/>
<dbReference type="AlphaFoldDB" id="A0AAV9HZC0"/>
<feature type="transmembrane region" description="Helical" evidence="10">
    <location>
        <begin position="279"/>
        <end position="299"/>
    </location>
</feature>
<evidence type="ECO:0000256" key="4">
    <source>
        <dbReference type="ARBA" id="ARBA00022676"/>
    </source>
</evidence>
<keyword evidence="8 10" id="KW-1133">Transmembrane helix</keyword>
<comment type="similarity">
    <text evidence="3 10">Belongs to the ALG6/ALG8 glucosyltransferase family.</text>
</comment>
<proteinExistence type="inferred from homology"/>
<feature type="transmembrane region" description="Helical" evidence="10">
    <location>
        <begin position="483"/>
        <end position="507"/>
    </location>
</feature>
<accession>A0AAV9HZC0</accession>
<feature type="transmembrane region" description="Helical" evidence="10">
    <location>
        <begin position="519"/>
        <end position="536"/>
    </location>
</feature>
<keyword evidence="5 10" id="KW-0808">Transferase</keyword>
<reference evidence="12" key="1">
    <citation type="journal article" date="2023" name="Mol. Phylogenet. Evol.">
        <title>Genome-scale phylogeny and comparative genomics of the fungal order Sordariales.</title>
        <authorList>
            <person name="Hensen N."/>
            <person name="Bonometti L."/>
            <person name="Westerberg I."/>
            <person name="Brannstrom I.O."/>
            <person name="Guillou S."/>
            <person name="Cros-Aarteil S."/>
            <person name="Calhoun S."/>
            <person name="Haridas S."/>
            <person name="Kuo A."/>
            <person name="Mondo S."/>
            <person name="Pangilinan J."/>
            <person name="Riley R."/>
            <person name="LaButti K."/>
            <person name="Andreopoulos B."/>
            <person name="Lipzen A."/>
            <person name="Chen C."/>
            <person name="Yan M."/>
            <person name="Daum C."/>
            <person name="Ng V."/>
            <person name="Clum A."/>
            <person name="Steindorff A."/>
            <person name="Ohm R.A."/>
            <person name="Martin F."/>
            <person name="Silar P."/>
            <person name="Natvig D.O."/>
            <person name="Lalanne C."/>
            <person name="Gautier V."/>
            <person name="Ament-Velasquez S.L."/>
            <person name="Kruys A."/>
            <person name="Hutchinson M.I."/>
            <person name="Powell A.J."/>
            <person name="Barry K."/>
            <person name="Miller A.N."/>
            <person name="Grigoriev I.V."/>
            <person name="Debuchy R."/>
            <person name="Gladieux P."/>
            <person name="Hiltunen Thoren M."/>
            <person name="Johannesson H."/>
        </authorList>
    </citation>
    <scope>NUCLEOTIDE SEQUENCE</scope>
    <source>
        <strain evidence="12">PSN324</strain>
    </source>
</reference>
<keyword evidence="6 10" id="KW-0812">Transmembrane</keyword>
<dbReference type="PANTHER" id="PTHR12413:SF1">
    <property type="entry name" value="DOLICHYL PYROPHOSPHATE MAN9GLCNAC2 ALPHA-1,3-GLUCOSYLTRANSFERASE"/>
    <property type="match status" value="1"/>
</dbReference>
<feature type="transmembrane region" description="Helical" evidence="10">
    <location>
        <begin position="58"/>
        <end position="78"/>
    </location>
</feature>
<keyword evidence="4 10" id="KW-0328">Glycosyltransferase</keyword>
<feature type="transmembrane region" description="Helical" evidence="10">
    <location>
        <begin position="192"/>
        <end position="210"/>
    </location>
</feature>
<comment type="subcellular location">
    <subcellularLocation>
        <location evidence="1 10">Endoplasmic reticulum membrane</location>
        <topology evidence="1 10">Multi-pass membrane protein</topology>
    </subcellularLocation>
</comment>
<dbReference type="Proteomes" id="UP001321749">
    <property type="component" value="Unassembled WGS sequence"/>
</dbReference>
<organism evidence="12 13">
    <name type="scientific">Cladorrhinum samala</name>
    <dbReference type="NCBI Taxonomy" id="585594"/>
    <lineage>
        <taxon>Eukaryota</taxon>
        <taxon>Fungi</taxon>
        <taxon>Dikarya</taxon>
        <taxon>Ascomycota</taxon>
        <taxon>Pezizomycotina</taxon>
        <taxon>Sordariomycetes</taxon>
        <taxon>Sordariomycetidae</taxon>
        <taxon>Sordariales</taxon>
        <taxon>Podosporaceae</taxon>
        <taxon>Cladorrhinum</taxon>
    </lineage>
</organism>
<evidence type="ECO:0000256" key="5">
    <source>
        <dbReference type="ARBA" id="ARBA00022679"/>
    </source>
</evidence>
<feature type="transmembrane region" description="Helical" evidence="10">
    <location>
        <begin position="158"/>
        <end position="180"/>
    </location>
</feature>
<comment type="caution">
    <text evidence="12">The sequence shown here is derived from an EMBL/GenBank/DDBJ whole genome shotgun (WGS) entry which is preliminary data.</text>
</comment>
<name>A0AAV9HZC0_9PEZI</name>
<evidence type="ECO:0000256" key="9">
    <source>
        <dbReference type="ARBA" id="ARBA00023136"/>
    </source>
</evidence>